<dbReference type="EMBL" id="JBIHSE010000001">
    <property type="protein sequence ID" value="MFH0272410.1"/>
    <property type="molecule type" value="Genomic_DNA"/>
</dbReference>
<evidence type="ECO:0000313" key="2">
    <source>
        <dbReference type="EMBL" id="MFH0272410.1"/>
    </source>
</evidence>
<comment type="caution">
    <text evidence="1">The sequence shown here is derived from an EMBL/GenBank/DDBJ whole genome shotgun (WGS) entry which is preliminary data.</text>
</comment>
<dbReference type="AlphaFoldDB" id="A0AAU9QXC1"/>
<sequence length="100" mass="11338">MHCRWQAITHHWHRTVVLFSVALLIAWNFATIAHQLDLIPEHHSEHHCQMFAGAHQGLAKAQPELSAPTFSRLAHVDVAEITSHLEDVTYTARAPPNFAF</sequence>
<gene>
    <name evidence="2" type="ORF">ACGRHZ_13930</name>
    <name evidence="1" type="ORF">THF1A12_60243</name>
</gene>
<protein>
    <submittedName>
        <fullName evidence="2">DUF2607 family protein</fullName>
    </submittedName>
    <submittedName>
        <fullName evidence="1">Uncharacterized 11.6 kDa protein in scrR 3'region</fullName>
    </submittedName>
</protein>
<proteinExistence type="predicted"/>
<evidence type="ECO:0000313" key="3">
    <source>
        <dbReference type="Proteomes" id="UP001295462"/>
    </source>
</evidence>
<keyword evidence="4" id="KW-1185">Reference proteome</keyword>
<dbReference type="Pfam" id="PF10795">
    <property type="entry name" value="DUF2607"/>
    <property type="match status" value="1"/>
</dbReference>
<dbReference type="Proteomes" id="UP001295462">
    <property type="component" value="Unassembled WGS sequence"/>
</dbReference>
<reference evidence="2 4" key="2">
    <citation type="submission" date="2024-10" db="EMBL/GenBank/DDBJ databases">
        <authorList>
            <person name="Yibar A."/>
            <person name="Saticioglu I.B."/>
            <person name="Duman M."/>
            <person name="Ajmi N."/>
            <person name="Gurler F."/>
            <person name="Ay H."/>
            <person name="Onuk E."/>
            <person name="Guler S."/>
            <person name="Romalde J.L."/>
        </authorList>
    </citation>
    <scope>NUCLEOTIDE SEQUENCE [LARGE SCALE GENOMIC DNA]</scope>
    <source>
        <strain evidence="2 4">1-TCBS-A</strain>
    </source>
</reference>
<dbReference type="GeneID" id="48229150"/>
<evidence type="ECO:0000313" key="1">
    <source>
        <dbReference type="EMBL" id="CAH1602830.1"/>
    </source>
</evidence>
<evidence type="ECO:0000313" key="4">
    <source>
        <dbReference type="Proteomes" id="UP001607221"/>
    </source>
</evidence>
<dbReference type="InterPro" id="IPR019731">
    <property type="entry name" value="DUF2607"/>
</dbReference>
<organism evidence="1 3">
    <name type="scientific">Vibrio jasicida</name>
    <dbReference type="NCBI Taxonomy" id="766224"/>
    <lineage>
        <taxon>Bacteria</taxon>
        <taxon>Pseudomonadati</taxon>
        <taxon>Pseudomonadota</taxon>
        <taxon>Gammaproteobacteria</taxon>
        <taxon>Vibrionales</taxon>
        <taxon>Vibrionaceae</taxon>
        <taxon>Vibrio</taxon>
    </lineage>
</organism>
<dbReference type="Proteomes" id="UP001607221">
    <property type="component" value="Unassembled WGS sequence"/>
</dbReference>
<accession>A0AAU9QXC1</accession>
<reference evidence="1" key="1">
    <citation type="submission" date="2022-01" db="EMBL/GenBank/DDBJ databases">
        <authorList>
            <person name="Lagorce A."/>
        </authorList>
    </citation>
    <scope>NUCLEOTIDE SEQUENCE</scope>
    <source>
        <strain evidence="1">Th15_F1_A12</strain>
    </source>
</reference>
<dbReference type="RefSeq" id="WP_080774269.1">
    <property type="nucleotide sequence ID" value="NZ_BBKZ01000028.1"/>
</dbReference>
<dbReference type="EMBL" id="CAKMUD010000116">
    <property type="protein sequence ID" value="CAH1602830.1"/>
    <property type="molecule type" value="Genomic_DNA"/>
</dbReference>
<name>A0AAU9QXC1_9VIBR</name>